<accession>V8P0S5</accession>
<sequence>MKARLRRTMLVARVTCIIIWLLAVLASLPVGIHRRAYVLENENITVCAFWCQTRSCHSLDCDILQLFLPLLNWGGRGLRVMYPAHGPSV</sequence>
<protein>
    <submittedName>
        <fullName evidence="1">Type-1A angiotensin II receptor</fullName>
    </submittedName>
</protein>
<dbReference type="OrthoDB" id="8804420at2759"/>
<evidence type="ECO:0000313" key="2">
    <source>
        <dbReference type="Proteomes" id="UP000018936"/>
    </source>
</evidence>
<gene>
    <name evidence="1" type="primary">Agtr1a</name>
    <name evidence="1" type="ORF">L345_06104</name>
</gene>
<comment type="caution">
    <text evidence="1">The sequence shown here is derived from an EMBL/GenBank/DDBJ whole genome shotgun (WGS) entry which is preliminary data.</text>
</comment>
<keyword evidence="1" id="KW-0675">Receptor</keyword>
<keyword evidence="2" id="KW-1185">Reference proteome</keyword>
<dbReference type="AlphaFoldDB" id="V8P0S5"/>
<proteinExistence type="predicted"/>
<dbReference type="EMBL" id="AZIM01001101">
    <property type="protein sequence ID" value="ETE68104.1"/>
    <property type="molecule type" value="Genomic_DNA"/>
</dbReference>
<name>V8P0S5_OPHHA</name>
<dbReference type="Gene3D" id="1.20.1070.10">
    <property type="entry name" value="Rhodopsin 7-helix transmembrane proteins"/>
    <property type="match status" value="1"/>
</dbReference>
<reference evidence="1 2" key="1">
    <citation type="journal article" date="2013" name="Proc. Natl. Acad. Sci. U.S.A.">
        <title>The king cobra genome reveals dynamic gene evolution and adaptation in the snake venom system.</title>
        <authorList>
            <person name="Vonk F.J."/>
            <person name="Casewell N.R."/>
            <person name="Henkel C.V."/>
            <person name="Heimberg A.M."/>
            <person name="Jansen H.J."/>
            <person name="McCleary R.J."/>
            <person name="Kerkkamp H.M."/>
            <person name="Vos R.A."/>
            <person name="Guerreiro I."/>
            <person name="Calvete J.J."/>
            <person name="Wuster W."/>
            <person name="Woods A.E."/>
            <person name="Logan J.M."/>
            <person name="Harrison R.A."/>
            <person name="Castoe T.A."/>
            <person name="de Koning A.P."/>
            <person name="Pollock D.D."/>
            <person name="Yandell M."/>
            <person name="Calderon D."/>
            <person name="Renjifo C."/>
            <person name="Currier R.B."/>
            <person name="Salgado D."/>
            <person name="Pla D."/>
            <person name="Sanz L."/>
            <person name="Hyder A.S."/>
            <person name="Ribeiro J.M."/>
            <person name="Arntzen J.W."/>
            <person name="van den Thillart G.E."/>
            <person name="Boetzer M."/>
            <person name="Pirovano W."/>
            <person name="Dirks R.P."/>
            <person name="Spaink H.P."/>
            <person name="Duboule D."/>
            <person name="McGlinn E."/>
            <person name="Kini R.M."/>
            <person name="Richardson M.K."/>
        </authorList>
    </citation>
    <scope>NUCLEOTIDE SEQUENCE</scope>
    <source>
        <tissue evidence="1">Blood</tissue>
    </source>
</reference>
<dbReference type="Proteomes" id="UP000018936">
    <property type="component" value="Unassembled WGS sequence"/>
</dbReference>
<organism evidence="1 2">
    <name type="scientific">Ophiophagus hannah</name>
    <name type="common">King cobra</name>
    <name type="synonym">Naja hannah</name>
    <dbReference type="NCBI Taxonomy" id="8665"/>
    <lineage>
        <taxon>Eukaryota</taxon>
        <taxon>Metazoa</taxon>
        <taxon>Chordata</taxon>
        <taxon>Craniata</taxon>
        <taxon>Vertebrata</taxon>
        <taxon>Euteleostomi</taxon>
        <taxon>Lepidosauria</taxon>
        <taxon>Squamata</taxon>
        <taxon>Bifurcata</taxon>
        <taxon>Unidentata</taxon>
        <taxon>Episquamata</taxon>
        <taxon>Toxicofera</taxon>
        <taxon>Serpentes</taxon>
        <taxon>Colubroidea</taxon>
        <taxon>Elapidae</taxon>
        <taxon>Elapinae</taxon>
        <taxon>Ophiophagus</taxon>
    </lineage>
</organism>
<feature type="non-terminal residue" evidence="1">
    <location>
        <position position="1"/>
    </location>
</feature>
<evidence type="ECO:0000313" key="1">
    <source>
        <dbReference type="EMBL" id="ETE68104.1"/>
    </source>
</evidence>